<reference evidence="8" key="1">
    <citation type="submission" date="2016-01" db="EMBL/GenBank/DDBJ databases">
        <title>Reference transcriptome for the parasite Schistocephalus solidus: insights into the molecular evolution of parasitism.</title>
        <authorList>
            <person name="Hebert F.O."/>
            <person name="Grambauer S."/>
            <person name="Barber I."/>
            <person name="Landry C.R."/>
            <person name="Aubin-Horth N."/>
        </authorList>
    </citation>
    <scope>NUCLEOTIDE SEQUENCE</scope>
</reference>
<evidence type="ECO:0000256" key="3">
    <source>
        <dbReference type="ARBA" id="ARBA00022621"/>
    </source>
</evidence>
<dbReference type="EMBL" id="GEEE01011090">
    <property type="protein sequence ID" value="JAP52135.1"/>
    <property type="molecule type" value="Transcribed_RNA"/>
</dbReference>
<protein>
    <submittedName>
        <fullName evidence="8">Globin</fullName>
    </submittedName>
</protein>
<evidence type="ECO:0000256" key="4">
    <source>
        <dbReference type="ARBA" id="ARBA00022723"/>
    </source>
</evidence>
<dbReference type="Gene3D" id="1.10.490.10">
    <property type="entry name" value="Globins"/>
    <property type="match status" value="1"/>
</dbReference>
<dbReference type="GO" id="GO:0005833">
    <property type="term" value="C:hemoglobin complex"/>
    <property type="evidence" value="ECO:0007669"/>
    <property type="project" value="InterPro"/>
</dbReference>
<dbReference type="SUPFAM" id="SSF46458">
    <property type="entry name" value="Globin-like"/>
    <property type="match status" value="1"/>
</dbReference>
<dbReference type="InterPro" id="IPR012292">
    <property type="entry name" value="Globin/Proto"/>
</dbReference>
<dbReference type="GO" id="GO:0019825">
    <property type="term" value="F:oxygen binding"/>
    <property type="evidence" value="ECO:0007669"/>
    <property type="project" value="InterPro"/>
</dbReference>
<feature type="domain" description="Globin" evidence="7">
    <location>
        <begin position="3"/>
        <end position="165"/>
    </location>
</feature>
<keyword evidence="2 6" id="KW-0349">Heme</keyword>
<organism evidence="8">
    <name type="scientific">Schistocephalus solidus</name>
    <name type="common">Tapeworm</name>
    <dbReference type="NCBI Taxonomy" id="70667"/>
    <lineage>
        <taxon>Eukaryota</taxon>
        <taxon>Metazoa</taxon>
        <taxon>Spiralia</taxon>
        <taxon>Lophotrochozoa</taxon>
        <taxon>Platyhelminthes</taxon>
        <taxon>Cestoda</taxon>
        <taxon>Eucestoda</taxon>
        <taxon>Diphyllobothriidea</taxon>
        <taxon>Diphyllobothriidae</taxon>
        <taxon>Schistocephalus</taxon>
    </lineage>
</organism>
<name>A0A0X3PJM2_SCHSO</name>
<keyword evidence="3 6" id="KW-0561">Oxygen transport</keyword>
<dbReference type="InterPro" id="IPR044399">
    <property type="entry name" value="Mb-like_M"/>
</dbReference>
<proteinExistence type="inferred from homology"/>
<dbReference type="InterPro" id="IPR000971">
    <property type="entry name" value="Globin"/>
</dbReference>
<dbReference type="InterPro" id="IPR009050">
    <property type="entry name" value="Globin-like_sf"/>
</dbReference>
<gene>
    <name evidence="8" type="primary">GLB</name>
    <name evidence="8" type="ORF">TR105537</name>
</gene>
<accession>A0A0X3PJM2</accession>
<dbReference type="Pfam" id="PF00042">
    <property type="entry name" value="Globin"/>
    <property type="match status" value="1"/>
</dbReference>
<comment type="similarity">
    <text evidence="6">Belongs to the globin family.</text>
</comment>
<dbReference type="InterPro" id="IPR050532">
    <property type="entry name" value="Globin-like_OT"/>
</dbReference>
<evidence type="ECO:0000256" key="6">
    <source>
        <dbReference type="RuleBase" id="RU000356"/>
    </source>
</evidence>
<evidence type="ECO:0000256" key="1">
    <source>
        <dbReference type="ARBA" id="ARBA00022448"/>
    </source>
</evidence>
<dbReference type="PANTHER" id="PTHR46458:SF1">
    <property type="entry name" value="GEO09476P1"/>
    <property type="match status" value="1"/>
</dbReference>
<dbReference type="GO" id="GO:0020037">
    <property type="term" value="F:heme binding"/>
    <property type="evidence" value="ECO:0007669"/>
    <property type="project" value="InterPro"/>
</dbReference>
<dbReference type="GO" id="GO:0005576">
    <property type="term" value="C:extracellular region"/>
    <property type="evidence" value="ECO:0007669"/>
    <property type="project" value="InterPro"/>
</dbReference>
<dbReference type="PROSITE" id="PS01033">
    <property type="entry name" value="GLOBIN"/>
    <property type="match status" value="1"/>
</dbReference>
<evidence type="ECO:0000256" key="5">
    <source>
        <dbReference type="ARBA" id="ARBA00023004"/>
    </source>
</evidence>
<keyword evidence="5" id="KW-0408">Iron</keyword>
<dbReference type="GO" id="GO:0046872">
    <property type="term" value="F:metal ion binding"/>
    <property type="evidence" value="ECO:0007669"/>
    <property type="project" value="UniProtKB-KW"/>
</dbReference>
<dbReference type="GO" id="GO:0005344">
    <property type="term" value="F:oxygen carrier activity"/>
    <property type="evidence" value="ECO:0007669"/>
    <property type="project" value="UniProtKB-KW"/>
</dbReference>
<dbReference type="InterPro" id="IPR002336">
    <property type="entry name" value="Erythrocruorin"/>
</dbReference>
<keyword evidence="4" id="KW-0479">Metal-binding</keyword>
<dbReference type="CDD" id="cd01040">
    <property type="entry name" value="Mb-like"/>
    <property type="match status" value="1"/>
</dbReference>
<dbReference type="PANTHER" id="PTHR46458">
    <property type="entry name" value="BLR2807 PROTEIN"/>
    <property type="match status" value="1"/>
</dbReference>
<dbReference type="PRINTS" id="PR00611">
    <property type="entry name" value="ERYTHCRUORIN"/>
</dbReference>
<evidence type="ECO:0000259" key="7">
    <source>
        <dbReference type="PROSITE" id="PS01033"/>
    </source>
</evidence>
<evidence type="ECO:0000313" key="8">
    <source>
        <dbReference type="EMBL" id="JAP52135.1"/>
    </source>
</evidence>
<keyword evidence="1 6" id="KW-0813">Transport</keyword>
<dbReference type="AlphaFoldDB" id="A0A0X3PJM2"/>
<evidence type="ECO:0000256" key="2">
    <source>
        <dbReference type="ARBA" id="ARBA00022617"/>
    </source>
</evidence>
<sequence>MAQLTEVQKTQLCVEWKQICKNKEDKYALGTEVFRLLFTKYPHYIRLFKRFRDLPNLDSIMQSAAFKAHAMRFIGAIDAIMENLDDESCLVELLKRLAEEHRPRGITENDFYKTLDVAYDALSPALKSDDARVALRQLFDTALSVIRQSLKEEDEKEREETAKSA</sequence>